<dbReference type="Proteomes" id="UP000800093">
    <property type="component" value="Unassembled WGS sequence"/>
</dbReference>
<dbReference type="SUPFAM" id="SSF48403">
    <property type="entry name" value="Ankyrin repeat"/>
    <property type="match status" value="1"/>
</dbReference>
<dbReference type="EMBL" id="ML986697">
    <property type="protein sequence ID" value="KAF2259819.1"/>
    <property type="molecule type" value="Genomic_DNA"/>
</dbReference>
<organism evidence="1 2">
    <name type="scientific">Lojkania enalia</name>
    <dbReference type="NCBI Taxonomy" id="147567"/>
    <lineage>
        <taxon>Eukaryota</taxon>
        <taxon>Fungi</taxon>
        <taxon>Dikarya</taxon>
        <taxon>Ascomycota</taxon>
        <taxon>Pezizomycotina</taxon>
        <taxon>Dothideomycetes</taxon>
        <taxon>Pleosporomycetidae</taxon>
        <taxon>Pleosporales</taxon>
        <taxon>Pleosporales incertae sedis</taxon>
        <taxon>Lojkania</taxon>
    </lineage>
</organism>
<reference evidence="2" key="1">
    <citation type="journal article" date="2020" name="Stud. Mycol.">
        <title>101 Dothideomycetes genomes: A test case for predicting lifestyles and emergence of pathogens.</title>
        <authorList>
            <person name="Haridas S."/>
            <person name="Albert R."/>
            <person name="Binder M."/>
            <person name="Bloem J."/>
            <person name="LaButti K."/>
            <person name="Salamov A."/>
            <person name="Andreopoulos B."/>
            <person name="Baker S."/>
            <person name="Barry K."/>
            <person name="Bills G."/>
            <person name="Bluhm B."/>
            <person name="Cannon C."/>
            <person name="Castanera R."/>
            <person name="Culley D."/>
            <person name="Daum C."/>
            <person name="Ezra D."/>
            <person name="Gonzalez J."/>
            <person name="Henrissat B."/>
            <person name="Kuo A."/>
            <person name="Liang C."/>
            <person name="Lipzen A."/>
            <person name="Lutzoni F."/>
            <person name="Magnuson J."/>
            <person name="Mondo S."/>
            <person name="Nolan M."/>
            <person name="Ohm R."/>
            <person name="Pangilinan J."/>
            <person name="Park H.-J."/>
            <person name="Ramirez L."/>
            <person name="Alfaro M."/>
            <person name="Sun H."/>
            <person name="Tritt A."/>
            <person name="Yoshinaga Y."/>
            <person name="Zwiers L.-H."/>
            <person name="Turgeon B."/>
            <person name="Goodwin S."/>
            <person name="Spatafora J."/>
            <person name="Crous P."/>
            <person name="Grigoriev I."/>
        </authorList>
    </citation>
    <scope>NUCLEOTIDE SEQUENCE [LARGE SCALE GENOMIC DNA]</scope>
    <source>
        <strain evidence="2">CBS 304.66</strain>
    </source>
</reference>
<dbReference type="Gene3D" id="1.25.40.20">
    <property type="entry name" value="Ankyrin repeat-containing domain"/>
    <property type="match status" value="1"/>
</dbReference>
<gene>
    <name evidence="1" type="ORF">CC78DRAFT_585498</name>
</gene>
<dbReference type="InterPro" id="IPR002110">
    <property type="entry name" value="Ankyrin_rpt"/>
</dbReference>
<evidence type="ECO:0000313" key="2">
    <source>
        <dbReference type="Proteomes" id="UP000800093"/>
    </source>
</evidence>
<name>A0A9P4K5E7_9PLEO</name>
<evidence type="ECO:0000313" key="1">
    <source>
        <dbReference type="EMBL" id="KAF2259819.1"/>
    </source>
</evidence>
<accession>A0A9P4K5E7</accession>
<sequence>MKALRRGLHDLAIEILQQPSSPVRYRPIKKLARNASYLNLAIRYGSLTVAKHILRNYNVNPSLVDDKDRTSLIVAAEFNRIEIAAYLMEAKSCNTPPSIARRQGRAE</sequence>
<proteinExistence type="predicted"/>
<evidence type="ECO:0008006" key="3">
    <source>
        <dbReference type="Google" id="ProtNLM"/>
    </source>
</evidence>
<dbReference type="OrthoDB" id="539213at2759"/>
<protein>
    <recommendedName>
        <fullName evidence="3">Ankyrin repeat protein</fullName>
    </recommendedName>
</protein>
<comment type="caution">
    <text evidence="1">The sequence shown here is derived from an EMBL/GenBank/DDBJ whole genome shotgun (WGS) entry which is preliminary data.</text>
</comment>
<dbReference type="Pfam" id="PF12796">
    <property type="entry name" value="Ank_2"/>
    <property type="match status" value="1"/>
</dbReference>
<keyword evidence="2" id="KW-1185">Reference proteome</keyword>
<dbReference type="InterPro" id="IPR036770">
    <property type="entry name" value="Ankyrin_rpt-contain_sf"/>
</dbReference>
<dbReference type="AlphaFoldDB" id="A0A9P4K5E7"/>